<dbReference type="GO" id="GO:0003700">
    <property type="term" value="F:DNA-binding transcription factor activity"/>
    <property type="evidence" value="ECO:0007669"/>
    <property type="project" value="InterPro"/>
</dbReference>
<reference evidence="5 6" key="1">
    <citation type="submission" date="2017-11" db="EMBL/GenBank/DDBJ databases">
        <title>Genomic Encyclopedia of Archaeal and Bacterial Type Strains, Phase II (KMG-II): From Individual Species to Whole Genera.</title>
        <authorList>
            <person name="Goeker M."/>
        </authorList>
    </citation>
    <scope>NUCLEOTIDE SEQUENCE [LARGE SCALE GENOMIC DNA]</scope>
    <source>
        <strain evidence="5 6">DSM 16400</strain>
    </source>
</reference>
<dbReference type="EMBL" id="PGFH01000002">
    <property type="protein sequence ID" value="PJJ78583.1"/>
    <property type="molecule type" value="Genomic_DNA"/>
</dbReference>
<dbReference type="PANTHER" id="PTHR43537:SF5">
    <property type="entry name" value="UXU OPERON TRANSCRIPTIONAL REGULATOR"/>
    <property type="match status" value="1"/>
</dbReference>
<keyword evidence="1" id="KW-0805">Transcription regulation</keyword>
<evidence type="ECO:0000256" key="2">
    <source>
        <dbReference type="ARBA" id="ARBA00023125"/>
    </source>
</evidence>
<evidence type="ECO:0000313" key="6">
    <source>
        <dbReference type="Proteomes" id="UP000231742"/>
    </source>
</evidence>
<evidence type="ECO:0000256" key="3">
    <source>
        <dbReference type="ARBA" id="ARBA00023163"/>
    </source>
</evidence>
<dbReference type="GO" id="GO:0003677">
    <property type="term" value="F:DNA binding"/>
    <property type="evidence" value="ECO:0007669"/>
    <property type="project" value="UniProtKB-KW"/>
</dbReference>
<dbReference type="Gene3D" id="1.10.10.10">
    <property type="entry name" value="Winged helix-like DNA-binding domain superfamily/Winged helix DNA-binding domain"/>
    <property type="match status" value="1"/>
</dbReference>
<dbReference type="InterPro" id="IPR000524">
    <property type="entry name" value="Tscrpt_reg_HTH_GntR"/>
</dbReference>
<protein>
    <submittedName>
        <fullName evidence="5">GntR family transcriptional regulator</fullName>
    </submittedName>
</protein>
<dbReference type="InterPro" id="IPR008920">
    <property type="entry name" value="TF_FadR/GntR_C"/>
</dbReference>
<dbReference type="InterPro" id="IPR036390">
    <property type="entry name" value="WH_DNA-bd_sf"/>
</dbReference>
<dbReference type="SUPFAM" id="SSF46785">
    <property type="entry name" value="Winged helix' DNA-binding domain"/>
    <property type="match status" value="1"/>
</dbReference>
<dbReference type="Pfam" id="PF00392">
    <property type="entry name" value="GntR"/>
    <property type="match status" value="1"/>
</dbReference>
<dbReference type="SMART" id="SM00895">
    <property type="entry name" value="FCD"/>
    <property type="match status" value="1"/>
</dbReference>
<evidence type="ECO:0000259" key="4">
    <source>
        <dbReference type="PROSITE" id="PS50949"/>
    </source>
</evidence>
<organism evidence="5 6">
    <name type="scientific">Salinibacterium amurskyense</name>
    <dbReference type="NCBI Taxonomy" id="205941"/>
    <lineage>
        <taxon>Bacteria</taxon>
        <taxon>Bacillati</taxon>
        <taxon>Actinomycetota</taxon>
        <taxon>Actinomycetes</taxon>
        <taxon>Micrococcales</taxon>
        <taxon>Microbacteriaceae</taxon>
        <taxon>Salinibacterium</taxon>
    </lineage>
</organism>
<gene>
    <name evidence="5" type="ORF">CLV85_2159</name>
</gene>
<comment type="caution">
    <text evidence="5">The sequence shown here is derived from an EMBL/GenBank/DDBJ whole genome shotgun (WGS) entry which is preliminary data.</text>
</comment>
<dbReference type="SMART" id="SM00345">
    <property type="entry name" value="HTH_GNTR"/>
    <property type="match status" value="1"/>
</dbReference>
<dbReference type="Proteomes" id="UP000231742">
    <property type="component" value="Unassembled WGS sequence"/>
</dbReference>
<dbReference type="OrthoDB" id="8680240at2"/>
<dbReference type="PANTHER" id="PTHR43537">
    <property type="entry name" value="TRANSCRIPTIONAL REGULATOR, GNTR FAMILY"/>
    <property type="match status" value="1"/>
</dbReference>
<dbReference type="InterPro" id="IPR036388">
    <property type="entry name" value="WH-like_DNA-bd_sf"/>
</dbReference>
<dbReference type="AlphaFoldDB" id="A0A2M9D3F8"/>
<dbReference type="PROSITE" id="PS50949">
    <property type="entry name" value="HTH_GNTR"/>
    <property type="match status" value="1"/>
</dbReference>
<dbReference type="CDD" id="cd07377">
    <property type="entry name" value="WHTH_GntR"/>
    <property type="match status" value="1"/>
</dbReference>
<name>A0A2M9D3F8_9MICO</name>
<dbReference type="RefSeq" id="WP_100389615.1">
    <property type="nucleotide sequence ID" value="NZ_BMZU01000002.1"/>
</dbReference>
<keyword evidence="6" id="KW-1185">Reference proteome</keyword>
<dbReference type="Gene3D" id="1.20.120.530">
    <property type="entry name" value="GntR ligand-binding domain-like"/>
    <property type="match status" value="1"/>
</dbReference>
<dbReference type="InterPro" id="IPR011711">
    <property type="entry name" value="GntR_C"/>
</dbReference>
<accession>A0A2M9D3F8</accession>
<keyword evidence="2" id="KW-0238">DNA-binding</keyword>
<sequence length="223" mass="24422">MATPLRASDRAYQALRDDIVEWRLAPGTILGEVEQAARLGVSRTPLREALSRLMTDGLVASQSGRGLVVTDVSVDNIRELFDVRKALEVKAVRLAAEHHTGSTFADLEREFEAVPQLLARDDSDRSAYFDLVRRFDSAVDDAVANDYLTGALNSLRTHLVRVRRLAKDNPERLAAAAREHLLIVQAIVARDAELAAHATHVHLHHALTSALAMAADSPLRAAN</sequence>
<keyword evidence="3" id="KW-0804">Transcription</keyword>
<dbReference type="Pfam" id="PF07729">
    <property type="entry name" value="FCD"/>
    <property type="match status" value="1"/>
</dbReference>
<proteinExistence type="predicted"/>
<evidence type="ECO:0000256" key="1">
    <source>
        <dbReference type="ARBA" id="ARBA00023015"/>
    </source>
</evidence>
<dbReference type="SUPFAM" id="SSF48008">
    <property type="entry name" value="GntR ligand-binding domain-like"/>
    <property type="match status" value="1"/>
</dbReference>
<dbReference type="PRINTS" id="PR00035">
    <property type="entry name" value="HTHGNTR"/>
</dbReference>
<evidence type="ECO:0000313" key="5">
    <source>
        <dbReference type="EMBL" id="PJJ78583.1"/>
    </source>
</evidence>
<feature type="domain" description="HTH gntR-type" evidence="4">
    <location>
        <begin position="5"/>
        <end position="72"/>
    </location>
</feature>